<sequence>MSGNNNISDNSTTNEASSRARRGSFTTQAFSNIFGGTANRANSTSGPTPPFPGPITTAAAQDQRRRMSITTLGLSGTSPSQQSPFPFGARRGSVSTASSEANENAIEDDEGPGRSNPNTPFTRRMSFGAQALRTVRGGTSPGTASRAPSYTTAPLPSIPSGPRSAEALARSGSMSKNGAVTPPKSQNQASTQSKPRSGSDFPLSARPGDGGGFNWSEQLRTRAESSVSQSQRPSFSTSPSAKPMPMHERAKSISEMPAPPTAVAAAPAPRPERKKPDAFQERILKGDFYSKWYLATNQSLLASASQLYPLNYPQYLLVLADSPAM</sequence>
<feature type="compositionally biased region" description="Low complexity" evidence="1">
    <location>
        <begin position="225"/>
        <end position="240"/>
    </location>
</feature>
<organism evidence="2 3">
    <name type="scientific">Rhynchosporium agropyri</name>
    <dbReference type="NCBI Taxonomy" id="914238"/>
    <lineage>
        <taxon>Eukaryota</taxon>
        <taxon>Fungi</taxon>
        <taxon>Dikarya</taxon>
        <taxon>Ascomycota</taxon>
        <taxon>Pezizomycotina</taxon>
        <taxon>Leotiomycetes</taxon>
        <taxon>Helotiales</taxon>
        <taxon>Ploettnerulaceae</taxon>
        <taxon>Rhynchosporium</taxon>
    </lineage>
</organism>
<feature type="compositionally biased region" description="Polar residues" evidence="1">
    <location>
        <begin position="172"/>
        <end position="196"/>
    </location>
</feature>
<feature type="compositionally biased region" description="Polar residues" evidence="1">
    <location>
        <begin position="1"/>
        <end position="17"/>
    </location>
</feature>
<evidence type="ECO:0000313" key="3">
    <source>
        <dbReference type="Proteomes" id="UP000178912"/>
    </source>
</evidence>
<name>A0A1E1K878_9HELO</name>
<dbReference type="EMBL" id="FJUX01000018">
    <property type="protein sequence ID" value="CZS94286.1"/>
    <property type="molecule type" value="Genomic_DNA"/>
</dbReference>
<dbReference type="Proteomes" id="UP000178912">
    <property type="component" value="Unassembled WGS sequence"/>
</dbReference>
<feature type="region of interest" description="Disordered" evidence="1">
    <location>
        <begin position="1"/>
        <end position="278"/>
    </location>
</feature>
<proteinExistence type="predicted"/>
<protein>
    <submittedName>
        <fullName evidence="2">Uncharacterized protein</fullName>
    </submittedName>
</protein>
<feature type="compositionally biased region" description="Polar residues" evidence="1">
    <location>
        <begin position="93"/>
        <end position="102"/>
    </location>
</feature>
<evidence type="ECO:0000256" key="1">
    <source>
        <dbReference type="SAM" id="MobiDB-lite"/>
    </source>
</evidence>
<keyword evidence="3" id="KW-1185">Reference proteome</keyword>
<reference evidence="3" key="1">
    <citation type="submission" date="2016-03" db="EMBL/GenBank/DDBJ databases">
        <authorList>
            <person name="Guldener U."/>
        </authorList>
    </citation>
    <scope>NUCLEOTIDE SEQUENCE [LARGE SCALE GENOMIC DNA]</scope>
    <source>
        <strain evidence="3">04CH-RAC-A.6.1</strain>
    </source>
</reference>
<feature type="compositionally biased region" description="Polar residues" evidence="1">
    <location>
        <begin position="68"/>
        <end position="84"/>
    </location>
</feature>
<gene>
    <name evidence="2" type="ORF">RAG0_04328</name>
</gene>
<dbReference type="OrthoDB" id="5384020at2759"/>
<feature type="compositionally biased region" description="Polar residues" evidence="1">
    <location>
        <begin position="141"/>
        <end position="154"/>
    </location>
</feature>
<evidence type="ECO:0000313" key="2">
    <source>
        <dbReference type="EMBL" id="CZS94286.1"/>
    </source>
</evidence>
<dbReference type="AlphaFoldDB" id="A0A1E1K878"/>
<accession>A0A1E1K878</accession>